<dbReference type="PANTHER" id="PTHR43198">
    <property type="entry name" value="BIFUNCTIONAL TH2 PROTEIN"/>
    <property type="match status" value="1"/>
</dbReference>
<evidence type="ECO:0000313" key="6">
    <source>
        <dbReference type="Proteomes" id="UP000009139"/>
    </source>
</evidence>
<keyword evidence="1" id="KW-0175">Coiled coil</keyword>
<reference evidence="3 5" key="4">
    <citation type="journal article" date="2003" name="Mol. Microbiol.">
        <title>An integrated analysis of the genome of the hyperthermophilic archaeon Pyrococcus abyssi.</title>
        <authorList>
            <person name="Cohen G."/>
            <person name="Barbe V."/>
            <person name="Flament D."/>
            <person name="Galperin M."/>
            <person name="Heilig R."/>
            <person name="Ripp R."/>
            <person name="Lecompte O."/>
            <person name="Prieur D."/>
            <person name="Poch O."/>
            <person name="Quellerou J."/>
            <person name="Thierry J.C."/>
            <person name="Van der Oost J."/>
            <person name="Weissenbach J."/>
            <person name="Zivanovic Y."/>
            <person name="Forterre P."/>
        </authorList>
    </citation>
    <scope>NUCLEOTIDE SEQUENCE [LARGE SCALE GENOMIC DNA]</scope>
    <source>
        <strain evidence="5">GE5 / Orsay</strain>
        <strain evidence="3">Orsay</strain>
    </source>
</reference>
<keyword evidence="5" id="KW-1185">Reference proteome</keyword>
<dbReference type="eggNOG" id="arCOG01128">
    <property type="taxonomic scope" value="Archaea"/>
</dbReference>
<dbReference type="OrthoDB" id="85443at2157"/>
<proteinExistence type="predicted"/>
<evidence type="ECO:0000313" key="4">
    <source>
        <dbReference type="EMBL" id="CCE70507.1"/>
    </source>
</evidence>
<dbReference type="Proteomes" id="UP000009139">
    <property type="component" value="Chromosome"/>
</dbReference>
<dbReference type="Pfam" id="PF03070">
    <property type="entry name" value="TENA_THI-4"/>
    <property type="match status" value="1"/>
</dbReference>
<reference evidence="3" key="1">
    <citation type="submission" date="1999-07" db="EMBL/GenBank/DDBJ databases">
        <authorList>
            <person name="Genoscope"/>
        </authorList>
    </citation>
    <scope>NUCLEOTIDE SEQUENCE</scope>
    <source>
        <strain evidence="3">Orsay</strain>
    </source>
</reference>
<dbReference type="NCBIfam" id="TIGR04306">
    <property type="entry name" value="salvage_TenA"/>
    <property type="match status" value="1"/>
</dbReference>
<organism evidence="3 5">
    <name type="scientific">Pyrococcus abyssi (strain GE5 / Orsay)</name>
    <dbReference type="NCBI Taxonomy" id="272844"/>
    <lineage>
        <taxon>Archaea</taxon>
        <taxon>Methanobacteriati</taxon>
        <taxon>Methanobacteriota</taxon>
        <taxon>Thermococci</taxon>
        <taxon>Thermococcales</taxon>
        <taxon>Thermococcaceae</taxon>
        <taxon>Pyrococcus</taxon>
    </lineage>
</organism>
<dbReference type="SUPFAM" id="SSF48613">
    <property type="entry name" value="Heme oxygenase-like"/>
    <property type="match status" value="1"/>
</dbReference>
<dbReference type="GO" id="GO:0006772">
    <property type="term" value="P:thiamine metabolic process"/>
    <property type="evidence" value="ECO:0007669"/>
    <property type="project" value="InterPro"/>
</dbReference>
<dbReference type="InterPro" id="IPR004305">
    <property type="entry name" value="Thiaminase-2/PQQC"/>
</dbReference>
<sequence>MITERLRRDADHIWRKIFEHPFVVQLYSGNLPMEKFKFYVLQDFNYLVGLTRALAVIASKADYPLLAELIELAREEITTEMKNYEELLKELGLTLEDAIKTEPTLVNSAYMDFMLSTAYKGRVVEGLTALLPCFWSYAEIAEYHKDKLDGNPVEIYREWGRVYLSEEYLSLVSRLREIIDSLGGDYERLREIFITGSKFELAFWEMAWRGGDVF</sequence>
<dbReference type="STRING" id="272844.PAB1641"/>
<dbReference type="RefSeq" id="WP_010868212.1">
    <property type="nucleotide sequence ID" value="NC_000868.1"/>
</dbReference>
<dbReference type="PIR" id="H75087">
    <property type="entry name" value="H75087"/>
</dbReference>
<evidence type="ECO:0000259" key="2">
    <source>
        <dbReference type="Pfam" id="PF03070"/>
    </source>
</evidence>
<evidence type="ECO:0000256" key="1">
    <source>
        <dbReference type="SAM" id="Coils"/>
    </source>
</evidence>
<gene>
    <name evidence="3" type="ordered locus">PAB1641</name>
</gene>
<dbReference type="PANTHER" id="PTHR43198:SF2">
    <property type="entry name" value="SI:CH1073-67J19.1-RELATED"/>
    <property type="match status" value="1"/>
</dbReference>
<dbReference type="InterPro" id="IPR027574">
    <property type="entry name" value="Thiaminase_II"/>
</dbReference>
<feature type="coiled-coil region" evidence="1">
    <location>
        <begin position="67"/>
        <end position="101"/>
    </location>
</feature>
<reference evidence="3" key="2">
    <citation type="journal article" date="2000" name="J. Mol. Biol.">
        <title>Archaeal homologs of eukaryotic methylation guide small nucleolar RNAs: lessons from the Pyrococcus genomes.</title>
        <authorList>
            <person name="Gaspin C."/>
            <person name="Cavaille J."/>
            <person name="Erauso G."/>
        </authorList>
    </citation>
    <scope>NUCLEOTIDE SEQUENCE</scope>
    <source>
        <strain evidence="3">Orsay</strain>
    </source>
</reference>
<accession>Q9UZQ1</accession>
<dbReference type="InterPro" id="IPR050967">
    <property type="entry name" value="Thiamine_Salvage_TenA"/>
</dbReference>
<dbReference type="PATRIC" id="fig|272844.11.peg.1150"/>
<reference evidence="3" key="3">
    <citation type="journal article" date="2001" name="Genome Res.">
        <title>Genome evolution at the genus level: comparison of three complete genomes of hyperthermophilic archaea.</title>
        <authorList>
            <person name="Lecompte O."/>
            <person name="Ripp R."/>
            <person name="Puzos-Barbe V."/>
            <person name="Duprat S."/>
            <person name="Heilig R."/>
            <person name="Dietrich J."/>
            <person name="Thierry J.C."/>
            <person name="Poch O."/>
        </authorList>
    </citation>
    <scope>NUCLEOTIDE SEQUENCE</scope>
    <source>
        <strain evidence="3">Orsay</strain>
    </source>
</reference>
<dbReference type="GO" id="GO:0005829">
    <property type="term" value="C:cytosol"/>
    <property type="evidence" value="ECO:0007669"/>
    <property type="project" value="TreeGrafter"/>
</dbReference>
<dbReference type="InterPro" id="IPR016084">
    <property type="entry name" value="Haem_Oase-like_multi-hlx"/>
</dbReference>
<evidence type="ECO:0000313" key="3">
    <source>
        <dbReference type="EMBL" id="CAB50005.1"/>
    </source>
</evidence>
<reference evidence="4 6" key="5">
    <citation type="journal article" date="2012" name="Curr. Microbiol.">
        <title>Re-annotation of two hyperthermophilic archaea Pyrococcus abyssi GE5 and Pyrococcus furiosus DSM 3638.</title>
        <authorList>
            <person name="Gao J."/>
            <person name="Wang J."/>
        </authorList>
    </citation>
    <scope>GENOME REANNOTATION</scope>
    <source>
        <strain evidence="4">GE5</strain>
        <strain evidence="6">GE5 / Orsay</strain>
    </source>
</reference>
<dbReference type="EMBL" id="AJ248286">
    <property type="protein sequence ID" value="CAB50005.1"/>
    <property type="molecule type" value="Genomic_DNA"/>
</dbReference>
<evidence type="ECO:0000313" key="5">
    <source>
        <dbReference type="Proteomes" id="UP000000810"/>
    </source>
</evidence>
<dbReference type="CDD" id="cd19363">
    <property type="entry name" value="TenA_C_PH1161-like"/>
    <property type="match status" value="1"/>
</dbReference>
<dbReference type="Proteomes" id="UP000000810">
    <property type="component" value="Chromosome"/>
</dbReference>
<dbReference type="GO" id="GO:0050334">
    <property type="term" value="F:thiaminase activity"/>
    <property type="evidence" value="ECO:0007669"/>
    <property type="project" value="InterPro"/>
</dbReference>
<dbReference type="EMBL" id="HE613800">
    <property type="protein sequence ID" value="CCE70507.1"/>
    <property type="molecule type" value="Genomic_DNA"/>
</dbReference>
<protein>
    <submittedName>
        <fullName evidence="4">TenA family transcription regulator</fullName>
    </submittedName>
</protein>
<feature type="domain" description="Thiaminase-2/PQQC" evidence="2">
    <location>
        <begin position="9"/>
        <end position="209"/>
    </location>
</feature>
<name>Q9UZQ1_PYRAB</name>
<dbReference type="Gene3D" id="1.20.910.10">
    <property type="entry name" value="Heme oxygenase-like"/>
    <property type="match status" value="1"/>
</dbReference>
<dbReference type="HOGENOM" id="CLU_077537_3_0_2"/>
<dbReference type="AlphaFoldDB" id="Q9UZQ1"/>
<dbReference type="KEGG" id="pab:PAB1641"/>